<dbReference type="EMBL" id="VZZU01004091">
    <property type="protein sequence ID" value="NXW50195.1"/>
    <property type="molecule type" value="Genomic_DNA"/>
</dbReference>
<gene>
    <name evidence="1" type="primary">Dnah12_0</name>
    <name evidence="1" type="ORF">NYCLEU_R03681</name>
</gene>
<dbReference type="GO" id="GO:0051959">
    <property type="term" value="F:dynein light intermediate chain binding"/>
    <property type="evidence" value="ECO:0007669"/>
    <property type="project" value="InterPro"/>
</dbReference>
<dbReference type="PANTHER" id="PTHR22878">
    <property type="entry name" value="DYNEIN HEAVY CHAIN 6, AXONEMAL-LIKE-RELATED"/>
    <property type="match status" value="1"/>
</dbReference>
<dbReference type="PANTHER" id="PTHR22878:SF70">
    <property type="entry name" value="DYNEIN HEAVY CHAIN 2, AXONEMAL"/>
    <property type="match status" value="1"/>
</dbReference>
<dbReference type="GO" id="GO:0045505">
    <property type="term" value="F:dynein intermediate chain binding"/>
    <property type="evidence" value="ECO:0007669"/>
    <property type="project" value="InterPro"/>
</dbReference>
<sequence length="384" mass="44867">IDRALKVYHRCMEEKYHRNPVPPVPQLPSTVRKYFFILTTNYLFMKKCVESNPVVPIPQQWLMSMLALVPQSLMEGKDRELLTEKLLGEIIRDYEMSMRRFMGETLIPKDRLLCSAKTEEEFRGLDFSRPWQNSFIQAKNKILSNLHILHPTMQSVLDFGYAAFSTFLIVDFSRFRLKEPIDCESLKTDVSLSCSKAEEKILNTWYQRVLGVFTQKDALNGVKPDQVDALYNCVATLMSNQVKEVLRRTVEAFVKLFDTEDRNCLPLFKMELTLDEKKMEFYPNFQDLEEAILFVVNRIGQTLQNIQTVRSWLMGGTTTLDTELPDHVIVWATSTLKKSIRDNLEGPKEYFENYVERYGWLVDGTAHAQVERFEAEEHSFDEYT</sequence>
<keyword evidence="2" id="KW-1185">Reference proteome</keyword>
<protein>
    <submittedName>
        <fullName evidence="1">DYH12 protein</fullName>
    </submittedName>
</protein>
<feature type="non-terminal residue" evidence="1">
    <location>
        <position position="384"/>
    </location>
</feature>
<proteinExistence type="predicted"/>
<organism evidence="1 2">
    <name type="scientific">Nyctiprogne leucopyga</name>
    <dbReference type="NCBI Taxonomy" id="382315"/>
    <lineage>
        <taxon>Eukaryota</taxon>
        <taxon>Metazoa</taxon>
        <taxon>Chordata</taxon>
        <taxon>Craniata</taxon>
        <taxon>Vertebrata</taxon>
        <taxon>Euteleostomi</taxon>
        <taxon>Archelosauria</taxon>
        <taxon>Archosauria</taxon>
        <taxon>Dinosauria</taxon>
        <taxon>Saurischia</taxon>
        <taxon>Theropoda</taxon>
        <taxon>Coelurosauria</taxon>
        <taxon>Aves</taxon>
        <taxon>Neognathae</taxon>
        <taxon>Neoaves</taxon>
        <taxon>Strisores</taxon>
        <taxon>Caprimulgiformes</taxon>
        <taxon>Caprimulgidae</taxon>
        <taxon>Chordeilinae</taxon>
        <taxon>Nyctiprogne</taxon>
    </lineage>
</organism>
<evidence type="ECO:0000313" key="1">
    <source>
        <dbReference type="EMBL" id="NXW50195.1"/>
    </source>
</evidence>
<comment type="caution">
    <text evidence="1">The sequence shown here is derived from an EMBL/GenBank/DDBJ whole genome shotgun (WGS) entry which is preliminary data.</text>
</comment>
<feature type="non-terminal residue" evidence="1">
    <location>
        <position position="1"/>
    </location>
</feature>
<reference evidence="1 2" key="1">
    <citation type="submission" date="2019-09" db="EMBL/GenBank/DDBJ databases">
        <title>Bird 10,000 Genomes (B10K) Project - Family phase.</title>
        <authorList>
            <person name="Zhang G."/>
        </authorList>
    </citation>
    <scope>NUCLEOTIDE SEQUENCE [LARGE SCALE GENOMIC DNA]</scope>
    <source>
        <strain evidence="1">B10K-DU-005-01</strain>
    </source>
</reference>
<dbReference type="AlphaFoldDB" id="A0A7L4CJE3"/>
<dbReference type="Proteomes" id="UP000551823">
    <property type="component" value="Unassembled WGS sequence"/>
</dbReference>
<dbReference type="GO" id="GO:0030286">
    <property type="term" value="C:dynein complex"/>
    <property type="evidence" value="ECO:0007669"/>
    <property type="project" value="InterPro"/>
</dbReference>
<dbReference type="GO" id="GO:0007018">
    <property type="term" value="P:microtubule-based movement"/>
    <property type="evidence" value="ECO:0007669"/>
    <property type="project" value="InterPro"/>
</dbReference>
<dbReference type="InterPro" id="IPR026983">
    <property type="entry name" value="DHC"/>
</dbReference>
<accession>A0A7L4CJE3</accession>
<name>A0A7L4CJE3_9AVES</name>
<evidence type="ECO:0000313" key="2">
    <source>
        <dbReference type="Proteomes" id="UP000551823"/>
    </source>
</evidence>